<feature type="domain" description="F-box associated beta-propeller type 3" evidence="3">
    <location>
        <begin position="147"/>
        <end position="244"/>
    </location>
</feature>
<dbReference type="InterPro" id="IPR050796">
    <property type="entry name" value="SCF_F-box_component"/>
</dbReference>
<sequence length="292" mass="33777">MESNNASETQEKKTPRNKTKDIDQANAKGSIESLPQEIMLYIFSKLPVSSMPQFKCVNKDWCRISRNPNPIDVCKDRSDEMNQCLIFQSDHLVKNKIYMAEFDALYNDEDTTVMRFRSMFPFLMLEIEVNCSFNGLLCGNPYDYFVDSRSAQVLIDGRLHWVNMPNRHIRSRKIISFDLDDEKFRVVPKPRALVLGFSDYELFSFNGCLSAVLCGNNPNGTLEVWVMKEYAVKHYWVKDFTIASYLPKALELNGKDYFDDSEAMEKNTATVSKIVQNRDIKCVVCVLRNEES</sequence>
<reference evidence="4" key="1">
    <citation type="submission" date="2023-07" db="EMBL/GenBank/DDBJ databases">
        <title>draft genome sequence of fig (Ficus carica).</title>
        <authorList>
            <person name="Takahashi T."/>
            <person name="Nishimura K."/>
        </authorList>
    </citation>
    <scope>NUCLEOTIDE SEQUENCE</scope>
</reference>
<name>A0AA87ZQL8_FICCA</name>
<dbReference type="EMBL" id="BTGU01000002">
    <property type="protein sequence ID" value="GMN27846.1"/>
    <property type="molecule type" value="Genomic_DNA"/>
</dbReference>
<feature type="domain" description="F-box" evidence="2">
    <location>
        <begin position="31"/>
        <end position="69"/>
    </location>
</feature>
<dbReference type="InterPro" id="IPR036047">
    <property type="entry name" value="F-box-like_dom_sf"/>
</dbReference>
<feature type="compositionally biased region" description="Basic and acidic residues" evidence="1">
    <location>
        <begin position="9"/>
        <end position="23"/>
    </location>
</feature>
<dbReference type="PANTHER" id="PTHR31672">
    <property type="entry name" value="BNACNNG10540D PROTEIN"/>
    <property type="match status" value="1"/>
</dbReference>
<evidence type="ECO:0008006" key="6">
    <source>
        <dbReference type="Google" id="ProtNLM"/>
    </source>
</evidence>
<evidence type="ECO:0000259" key="2">
    <source>
        <dbReference type="Pfam" id="PF00646"/>
    </source>
</evidence>
<dbReference type="Proteomes" id="UP001187192">
    <property type="component" value="Unassembled WGS sequence"/>
</dbReference>
<dbReference type="Pfam" id="PF00646">
    <property type="entry name" value="F-box"/>
    <property type="match status" value="1"/>
</dbReference>
<dbReference type="Gene3D" id="1.20.1280.50">
    <property type="match status" value="1"/>
</dbReference>
<dbReference type="InterPro" id="IPR001810">
    <property type="entry name" value="F-box_dom"/>
</dbReference>
<proteinExistence type="predicted"/>
<evidence type="ECO:0000313" key="4">
    <source>
        <dbReference type="EMBL" id="GMN27846.1"/>
    </source>
</evidence>
<dbReference type="InterPro" id="IPR013187">
    <property type="entry name" value="F-box-assoc_dom_typ3"/>
</dbReference>
<dbReference type="InterPro" id="IPR017451">
    <property type="entry name" value="F-box-assoc_interact_dom"/>
</dbReference>
<evidence type="ECO:0000256" key="1">
    <source>
        <dbReference type="SAM" id="MobiDB-lite"/>
    </source>
</evidence>
<dbReference type="PANTHER" id="PTHR31672:SF13">
    <property type="entry name" value="F-BOX PROTEIN CPR30-LIKE"/>
    <property type="match status" value="1"/>
</dbReference>
<dbReference type="SUPFAM" id="SSF81383">
    <property type="entry name" value="F-box domain"/>
    <property type="match status" value="1"/>
</dbReference>
<accession>A0AA87ZQL8</accession>
<gene>
    <name evidence="4" type="ORF">TIFTF001_001825</name>
</gene>
<keyword evidence="5" id="KW-1185">Reference proteome</keyword>
<feature type="region of interest" description="Disordered" evidence="1">
    <location>
        <begin position="1"/>
        <end position="27"/>
    </location>
</feature>
<dbReference type="NCBIfam" id="TIGR01640">
    <property type="entry name" value="F_box_assoc_1"/>
    <property type="match status" value="1"/>
</dbReference>
<protein>
    <recommendedName>
        <fullName evidence="6">F-box domain-containing protein</fullName>
    </recommendedName>
</protein>
<dbReference type="Pfam" id="PF08268">
    <property type="entry name" value="FBA_3"/>
    <property type="match status" value="1"/>
</dbReference>
<evidence type="ECO:0000313" key="5">
    <source>
        <dbReference type="Proteomes" id="UP001187192"/>
    </source>
</evidence>
<organism evidence="4 5">
    <name type="scientific">Ficus carica</name>
    <name type="common">Common fig</name>
    <dbReference type="NCBI Taxonomy" id="3494"/>
    <lineage>
        <taxon>Eukaryota</taxon>
        <taxon>Viridiplantae</taxon>
        <taxon>Streptophyta</taxon>
        <taxon>Embryophyta</taxon>
        <taxon>Tracheophyta</taxon>
        <taxon>Spermatophyta</taxon>
        <taxon>Magnoliopsida</taxon>
        <taxon>eudicotyledons</taxon>
        <taxon>Gunneridae</taxon>
        <taxon>Pentapetalae</taxon>
        <taxon>rosids</taxon>
        <taxon>fabids</taxon>
        <taxon>Rosales</taxon>
        <taxon>Moraceae</taxon>
        <taxon>Ficeae</taxon>
        <taxon>Ficus</taxon>
    </lineage>
</organism>
<comment type="caution">
    <text evidence="4">The sequence shown here is derived from an EMBL/GenBank/DDBJ whole genome shotgun (WGS) entry which is preliminary data.</text>
</comment>
<evidence type="ECO:0000259" key="3">
    <source>
        <dbReference type="Pfam" id="PF08268"/>
    </source>
</evidence>
<dbReference type="AlphaFoldDB" id="A0AA87ZQL8"/>